<reference evidence="3 4" key="1">
    <citation type="journal article" date="2008" name="Int. J. Syst. Evol. Microbiol.">
        <title>Nocardioides daphniae sp. nov., isolated from Daphnia cucullata (Crustacea: Cladocera).</title>
        <authorList>
            <person name="Toth E.M."/>
            <person name="Keki Z."/>
            <person name="Homonnay Z.G."/>
            <person name="Borsodi A.K."/>
            <person name="Marialigeti K."/>
            <person name="Schumann P."/>
        </authorList>
    </citation>
    <scope>NUCLEOTIDE SEQUENCE [LARGE SCALE GENOMIC DNA]</scope>
    <source>
        <strain evidence="3 4">JCM 16608</strain>
    </source>
</reference>
<evidence type="ECO:0000313" key="3">
    <source>
        <dbReference type="EMBL" id="QCC77187.1"/>
    </source>
</evidence>
<evidence type="ECO:0000259" key="2">
    <source>
        <dbReference type="PROSITE" id="PS50937"/>
    </source>
</evidence>
<dbReference type="PANTHER" id="PTHR30204">
    <property type="entry name" value="REDOX-CYCLING DRUG-SENSING TRANSCRIPTIONAL ACTIVATOR SOXR"/>
    <property type="match status" value="1"/>
</dbReference>
<dbReference type="GO" id="GO:0003700">
    <property type="term" value="F:DNA-binding transcription factor activity"/>
    <property type="evidence" value="ECO:0007669"/>
    <property type="project" value="InterPro"/>
</dbReference>
<dbReference type="SMART" id="SM00422">
    <property type="entry name" value="HTH_MERR"/>
    <property type="match status" value="1"/>
</dbReference>
<organism evidence="3 4">
    <name type="scientific">Nocardioides daphniae</name>
    <dbReference type="NCBI Taxonomy" id="402297"/>
    <lineage>
        <taxon>Bacteria</taxon>
        <taxon>Bacillati</taxon>
        <taxon>Actinomycetota</taxon>
        <taxon>Actinomycetes</taxon>
        <taxon>Propionibacteriales</taxon>
        <taxon>Nocardioidaceae</taxon>
        <taxon>Nocardioides</taxon>
    </lineage>
</organism>
<evidence type="ECO:0000313" key="4">
    <source>
        <dbReference type="Proteomes" id="UP000297025"/>
    </source>
</evidence>
<dbReference type="Proteomes" id="UP000297025">
    <property type="component" value="Chromosome"/>
</dbReference>
<dbReference type="SUPFAM" id="SSF46955">
    <property type="entry name" value="Putative DNA-binding domain"/>
    <property type="match status" value="1"/>
</dbReference>
<dbReference type="GO" id="GO:0003677">
    <property type="term" value="F:DNA binding"/>
    <property type="evidence" value="ECO:0007669"/>
    <property type="project" value="UniProtKB-KW"/>
</dbReference>
<keyword evidence="1" id="KW-0238">DNA-binding</keyword>
<dbReference type="InterPro" id="IPR009061">
    <property type="entry name" value="DNA-bd_dom_put_sf"/>
</dbReference>
<dbReference type="KEGG" id="ndp:E2C04_08165"/>
<sequence length="298" mass="32199">MPDLATSISGAPVTDTFSIGTLAERTGLTANVLRTWENRYGFPAGSRAPSGHRRFTDADVAAVHEVLGAKESGVPLHLAIESVVQRSRRRAEESVHAMLVREFPELRPQRLSRATLIAASHALEDESLARADRPLVLGTFQHGHEFSRSRGRWEELGRTSLWSAVLADFSEGIPAAPQARPARCHLPKESPLRREWTVVTLSASFSAVLTAWEVPARSGPPVYESVVSLRRAPALAAAEAITASARAAGATPPPEVDELLGTYVVADTAATDADRVLLRVLGRVDDVRRGSDNAARER</sequence>
<dbReference type="PANTHER" id="PTHR30204:SF97">
    <property type="entry name" value="MERR FAMILY REGULATORY PROTEIN"/>
    <property type="match status" value="1"/>
</dbReference>
<dbReference type="PROSITE" id="PS50937">
    <property type="entry name" value="HTH_MERR_2"/>
    <property type="match status" value="1"/>
</dbReference>
<dbReference type="InterPro" id="IPR047057">
    <property type="entry name" value="MerR_fam"/>
</dbReference>
<dbReference type="InterPro" id="IPR000551">
    <property type="entry name" value="MerR-type_HTH_dom"/>
</dbReference>
<dbReference type="AlphaFoldDB" id="A0A4V1CWG5"/>
<dbReference type="Pfam" id="PF10069">
    <property type="entry name" value="DICT"/>
    <property type="match status" value="1"/>
</dbReference>
<dbReference type="Pfam" id="PF13411">
    <property type="entry name" value="MerR_1"/>
    <property type="match status" value="1"/>
</dbReference>
<dbReference type="InterPro" id="IPR019278">
    <property type="entry name" value="DICT_dom"/>
</dbReference>
<proteinExistence type="predicted"/>
<feature type="domain" description="HTH merR-type" evidence="2">
    <location>
        <begin position="16"/>
        <end position="85"/>
    </location>
</feature>
<protein>
    <submittedName>
        <fullName evidence="3">MerR family transcriptional regulator</fullName>
    </submittedName>
</protein>
<dbReference type="EMBL" id="CP038462">
    <property type="protein sequence ID" value="QCC77187.1"/>
    <property type="molecule type" value="Genomic_DNA"/>
</dbReference>
<evidence type="ECO:0000256" key="1">
    <source>
        <dbReference type="ARBA" id="ARBA00023125"/>
    </source>
</evidence>
<gene>
    <name evidence="3" type="ORF">E2C04_08165</name>
</gene>
<accession>A0A4V1CWG5</accession>
<dbReference type="Gene3D" id="1.10.1660.10">
    <property type="match status" value="1"/>
</dbReference>
<name>A0A4V1CWG5_9ACTN</name>